<protein>
    <recommendedName>
        <fullName evidence="11">Stress response kinase A</fullName>
        <ecNumber evidence="11">2.7.11.1</ecNumber>
    </recommendedName>
    <alternativeName>
        <fullName evidence="11">Serine/threonine-protein kinase SrkA</fullName>
    </alternativeName>
</protein>
<keyword evidence="6 11" id="KW-0547">Nucleotide-binding</keyword>
<dbReference type="PANTHER" id="PTHR39573">
    <property type="entry name" value="STRESS RESPONSE KINASE A"/>
    <property type="match status" value="1"/>
</dbReference>
<comment type="caution">
    <text evidence="13">The sequence shown here is derived from an EMBL/GenBank/DDBJ whole genome shotgun (WGS) entry which is preliminary data.</text>
</comment>
<comment type="subcellular location">
    <subcellularLocation>
        <location evidence="11">Cytoplasm</location>
    </subcellularLocation>
</comment>
<comment type="subunit">
    <text evidence="11">Monomer.</text>
</comment>
<keyword evidence="8 11" id="KW-0067">ATP-binding</keyword>
<keyword evidence="14" id="KW-1185">Reference proteome</keyword>
<feature type="domain" description="Aminoglycoside phosphotransferase" evidence="12">
    <location>
        <begin position="40"/>
        <end position="270"/>
    </location>
</feature>
<comment type="similarity">
    <text evidence="11">Belongs to the SrkA/RdoA protein kinase family.</text>
</comment>
<dbReference type="InterPro" id="IPR002575">
    <property type="entry name" value="Aminoglycoside_PTrfase"/>
</dbReference>
<dbReference type="PANTHER" id="PTHR39573:SF1">
    <property type="entry name" value="STRESS RESPONSE KINASE A"/>
    <property type="match status" value="1"/>
</dbReference>
<evidence type="ECO:0000256" key="9">
    <source>
        <dbReference type="ARBA" id="ARBA00022842"/>
    </source>
</evidence>
<dbReference type="InterPro" id="IPR032882">
    <property type="entry name" value="SrkA/RdoA"/>
</dbReference>
<keyword evidence="5 11" id="KW-0479">Metal-binding</keyword>
<gene>
    <name evidence="11" type="primary">srkA</name>
    <name evidence="13" type="ORF">NX784_19030</name>
</gene>
<dbReference type="InterPro" id="IPR011009">
    <property type="entry name" value="Kinase-like_dom_sf"/>
</dbReference>
<dbReference type="Proteomes" id="UP001204151">
    <property type="component" value="Unassembled WGS sequence"/>
</dbReference>
<dbReference type="GO" id="GO:0004674">
    <property type="term" value="F:protein serine/threonine kinase activity"/>
    <property type="evidence" value="ECO:0007669"/>
    <property type="project" value="UniProtKB-KW"/>
</dbReference>
<dbReference type="NCBIfam" id="NF008738">
    <property type="entry name" value="PRK11768.1"/>
    <property type="match status" value="1"/>
</dbReference>
<dbReference type="RefSeq" id="WP_258818266.1">
    <property type="nucleotide sequence ID" value="NZ_JANUGW010000015.1"/>
</dbReference>
<reference evidence="13 14" key="1">
    <citation type="submission" date="2022-08" db="EMBL/GenBank/DDBJ databases">
        <title>Reclassification of Massilia species as members of the genera Telluria, Duganella, Pseudoduganella, Mokoshia gen. nov. and Zemynaea gen. nov. using orthogonal and non-orthogonal genome-based approaches.</title>
        <authorList>
            <person name="Bowman J.P."/>
        </authorList>
    </citation>
    <scope>NUCLEOTIDE SEQUENCE [LARGE SCALE GENOMIC DNA]</scope>
    <source>
        <strain evidence="13 14">JCM 31316</strain>
    </source>
</reference>
<evidence type="ECO:0000256" key="2">
    <source>
        <dbReference type="ARBA" id="ARBA00022527"/>
    </source>
</evidence>
<dbReference type="Gene3D" id="3.30.200.70">
    <property type="match status" value="1"/>
</dbReference>
<keyword evidence="2 11" id="KW-0723">Serine/threonine-protein kinase</keyword>
<evidence type="ECO:0000256" key="8">
    <source>
        <dbReference type="ARBA" id="ARBA00022840"/>
    </source>
</evidence>
<feature type="site" description="ATP" evidence="11">
    <location>
        <position position="41"/>
    </location>
</feature>
<evidence type="ECO:0000256" key="4">
    <source>
        <dbReference type="ARBA" id="ARBA00022679"/>
    </source>
</evidence>
<dbReference type="HAMAP" id="MF_01497">
    <property type="entry name" value="SrkA_kinase"/>
    <property type="match status" value="1"/>
</dbReference>
<evidence type="ECO:0000256" key="11">
    <source>
        <dbReference type="HAMAP-Rule" id="MF_01497"/>
    </source>
</evidence>
<proteinExistence type="inferred from homology"/>
<keyword evidence="4 11" id="KW-0808">Transferase</keyword>
<evidence type="ECO:0000313" key="14">
    <source>
        <dbReference type="Proteomes" id="UP001204151"/>
    </source>
</evidence>
<feature type="binding site" evidence="11">
    <location>
        <position position="224"/>
    </location>
    <ligand>
        <name>Mg(2+)</name>
        <dbReference type="ChEBI" id="CHEBI:18420"/>
    </ligand>
</feature>
<evidence type="ECO:0000256" key="3">
    <source>
        <dbReference type="ARBA" id="ARBA00022553"/>
    </source>
</evidence>
<comment type="catalytic activity">
    <reaction evidence="11">
        <text>L-seryl-[protein] + ATP = O-phospho-L-seryl-[protein] + ADP + H(+)</text>
        <dbReference type="Rhea" id="RHEA:17989"/>
        <dbReference type="Rhea" id="RHEA-COMP:9863"/>
        <dbReference type="Rhea" id="RHEA-COMP:11604"/>
        <dbReference type="ChEBI" id="CHEBI:15378"/>
        <dbReference type="ChEBI" id="CHEBI:29999"/>
        <dbReference type="ChEBI" id="CHEBI:30616"/>
        <dbReference type="ChEBI" id="CHEBI:83421"/>
        <dbReference type="ChEBI" id="CHEBI:456216"/>
        <dbReference type="EC" id="2.7.11.1"/>
    </reaction>
</comment>
<dbReference type="SUPFAM" id="SSF56112">
    <property type="entry name" value="Protein kinase-like (PK-like)"/>
    <property type="match status" value="1"/>
</dbReference>
<feature type="binding site" evidence="11">
    <location>
        <position position="213"/>
    </location>
    <ligand>
        <name>Mg(2+)</name>
        <dbReference type="ChEBI" id="CHEBI:18420"/>
    </ligand>
</feature>
<dbReference type="Pfam" id="PF01636">
    <property type="entry name" value="APH"/>
    <property type="match status" value="1"/>
</dbReference>
<keyword evidence="3 11" id="KW-0597">Phosphoprotein</keyword>
<evidence type="ECO:0000256" key="7">
    <source>
        <dbReference type="ARBA" id="ARBA00022777"/>
    </source>
</evidence>
<dbReference type="Gene3D" id="1.10.510.10">
    <property type="entry name" value="Transferase(Phosphotransferase) domain 1"/>
    <property type="match status" value="1"/>
</dbReference>
<comment type="catalytic activity">
    <reaction evidence="11">
        <text>L-threonyl-[protein] + ATP = O-phospho-L-threonyl-[protein] + ADP + H(+)</text>
        <dbReference type="Rhea" id="RHEA:46608"/>
        <dbReference type="Rhea" id="RHEA-COMP:11060"/>
        <dbReference type="Rhea" id="RHEA-COMP:11605"/>
        <dbReference type="ChEBI" id="CHEBI:15378"/>
        <dbReference type="ChEBI" id="CHEBI:30013"/>
        <dbReference type="ChEBI" id="CHEBI:30616"/>
        <dbReference type="ChEBI" id="CHEBI:61977"/>
        <dbReference type="ChEBI" id="CHEBI:456216"/>
        <dbReference type="EC" id="2.7.11.1"/>
    </reaction>
</comment>
<feature type="active site" evidence="11">
    <location>
        <position position="224"/>
    </location>
</feature>
<evidence type="ECO:0000259" key="12">
    <source>
        <dbReference type="Pfam" id="PF01636"/>
    </source>
</evidence>
<dbReference type="Gene3D" id="1.20.1270.170">
    <property type="match status" value="1"/>
</dbReference>
<evidence type="ECO:0000256" key="1">
    <source>
        <dbReference type="ARBA" id="ARBA00022490"/>
    </source>
</evidence>
<evidence type="ECO:0000256" key="5">
    <source>
        <dbReference type="ARBA" id="ARBA00022723"/>
    </source>
</evidence>
<sequence length="332" mass="37740">MDTQSDNPSQHPFSRLDPLMVLDAVDSVGLCGDGRLLALNSYENRVYRVGREEGPPVVVKFYRPGRWSDAAILEEHAFVQELADAEVPVVPAETIDGRTLHEHDGFRFAVFPSRGGRAPELSDPATLEWIGRFIGRIHAVGAARPFAERPRLDLDTFGREPRAWLIGHGFIPPELLTAYASVLDQALDGVARCYDRAGALPLIRLHGDCHVGNVLWTDGPHFVDFDDSRMGPAVQDLWMLLSGERHEMVRQLSDVLAGYEDFCEFDPRQLYLVEALRTLRLIHYSAWLAMRWDDPAFPAAFPWFNTQRYWQDRILELREQVALMDEPPLWPV</sequence>
<organism evidence="13 14">
    <name type="scientific">Massilia pinisoli</name>
    <dbReference type="NCBI Taxonomy" id="1772194"/>
    <lineage>
        <taxon>Bacteria</taxon>
        <taxon>Pseudomonadati</taxon>
        <taxon>Pseudomonadota</taxon>
        <taxon>Betaproteobacteria</taxon>
        <taxon>Burkholderiales</taxon>
        <taxon>Oxalobacteraceae</taxon>
        <taxon>Telluria group</taxon>
        <taxon>Massilia</taxon>
    </lineage>
</organism>
<keyword evidence="10 11" id="KW-0346">Stress response</keyword>
<feature type="active site" description="Proton acceptor" evidence="11">
    <location>
        <position position="208"/>
    </location>
</feature>
<evidence type="ECO:0000313" key="13">
    <source>
        <dbReference type="EMBL" id="MCS0583691.1"/>
    </source>
</evidence>
<dbReference type="EC" id="2.7.11.1" evidence="11"/>
<keyword evidence="7 11" id="KW-0418">Kinase</keyword>
<accession>A0ABT1ZUR6</accession>
<evidence type="ECO:0000256" key="10">
    <source>
        <dbReference type="ARBA" id="ARBA00023016"/>
    </source>
</evidence>
<evidence type="ECO:0000256" key="6">
    <source>
        <dbReference type="ARBA" id="ARBA00022741"/>
    </source>
</evidence>
<keyword evidence="1 11" id="KW-0963">Cytoplasm</keyword>
<comment type="cofactor">
    <cofactor evidence="11">
        <name>Mg(2+)</name>
        <dbReference type="ChEBI" id="CHEBI:18420"/>
    </cofactor>
</comment>
<name>A0ABT1ZUR6_9BURK</name>
<comment type="function">
    <text evidence="11">A protein kinase that phosphorylates Ser and Thr residues. Probably acts to suppress the effects of stress linked to accumulation of reactive oxygen species. Probably involved in the extracytoplasmic stress response.</text>
</comment>
<keyword evidence="9 11" id="KW-0460">Magnesium</keyword>
<dbReference type="EMBL" id="JANUGW010000015">
    <property type="protein sequence ID" value="MCS0583691.1"/>
    <property type="molecule type" value="Genomic_DNA"/>
</dbReference>